<feature type="chain" id="PRO_5039076690" evidence="5">
    <location>
        <begin position="26"/>
        <end position="383"/>
    </location>
</feature>
<dbReference type="PATRIC" id="fig|1423722.3.peg.1559"/>
<sequence>MNKFKSNVTKISAAALLGTFGLVAAQQVNSNITSNTVEAATEVGKINYKPGYSLAVRKSPSVGNNLTGQYLKHGTRWKIIRYTTDTNGVKWADLGKNDWVEAKYLVASSTALSSASTVPAVAKTSTQVQVYRDADKTRAAQTLNANTRWKVIRATVNTQGVTMYDLGNNDWVEASALTANNTLNIYSTSVKVVQIKTGYTASIYSNPNNPQLTGQKLTSGSKWKVIRAAQSVNGEVWYDLGNNDWVQSSYVSDVTSASQSSDRNVKIQAVINLAKQQLGKPYVWGGKGPSAFDCSGFTQYVFLNAVGKNIGGWTVPQESAGRQVAVSQLQAGDLVFWGSHGNTYHVGIYLGNNRYINAPRPGQNVQIATLSSYNPASFGVRVL</sequence>
<dbReference type="Gene3D" id="3.90.1720.10">
    <property type="entry name" value="endopeptidase domain like (from Nostoc punctiforme)"/>
    <property type="match status" value="1"/>
</dbReference>
<keyword evidence="2" id="KW-0645">Protease</keyword>
<evidence type="ECO:0000256" key="2">
    <source>
        <dbReference type="ARBA" id="ARBA00022670"/>
    </source>
</evidence>
<evidence type="ECO:0000256" key="1">
    <source>
        <dbReference type="ARBA" id="ARBA00007074"/>
    </source>
</evidence>
<dbReference type="Pfam" id="PF00877">
    <property type="entry name" value="NLPC_P60"/>
    <property type="match status" value="1"/>
</dbReference>
<dbReference type="PANTHER" id="PTHR47053">
    <property type="entry name" value="MUREIN DD-ENDOPEPTIDASE MEPH-RELATED"/>
    <property type="match status" value="1"/>
</dbReference>
<gene>
    <name evidence="7" type="ORF">FC62_GL001533</name>
</gene>
<dbReference type="InterPro" id="IPR000064">
    <property type="entry name" value="NLP_P60_dom"/>
</dbReference>
<protein>
    <submittedName>
        <fullName evidence="7">Cell wall-associated glycoside hydrolase (NLP P60 protein)</fullName>
    </submittedName>
</protein>
<dbReference type="PROSITE" id="PS51935">
    <property type="entry name" value="NLPC_P60"/>
    <property type="match status" value="1"/>
</dbReference>
<name>A0A0R1GSS9_9LACO</name>
<dbReference type="AlphaFoldDB" id="A0A0R1GSS9"/>
<feature type="signal peptide" evidence="5">
    <location>
        <begin position="1"/>
        <end position="25"/>
    </location>
</feature>
<dbReference type="Pfam" id="PF03217">
    <property type="entry name" value="SlpA"/>
    <property type="match status" value="1"/>
</dbReference>
<dbReference type="InterPro" id="IPR051202">
    <property type="entry name" value="Peptidase_C40"/>
</dbReference>
<evidence type="ECO:0000256" key="3">
    <source>
        <dbReference type="ARBA" id="ARBA00022801"/>
    </source>
</evidence>
<dbReference type="Proteomes" id="UP000050909">
    <property type="component" value="Unassembled WGS sequence"/>
</dbReference>
<dbReference type="GO" id="GO:0008234">
    <property type="term" value="F:cysteine-type peptidase activity"/>
    <property type="evidence" value="ECO:0007669"/>
    <property type="project" value="UniProtKB-KW"/>
</dbReference>
<dbReference type="SUPFAM" id="SSF54001">
    <property type="entry name" value="Cysteine proteinases"/>
    <property type="match status" value="1"/>
</dbReference>
<organism evidence="7 8">
    <name type="scientific">Amylolactobacillus amylotrophicus DSM 20534</name>
    <dbReference type="NCBI Taxonomy" id="1423722"/>
    <lineage>
        <taxon>Bacteria</taxon>
        <taxon>Bacillati</taxon>
        <taxon>Bacillota</taxon>
        <taxon>Bacilli</taxon>
        <taxon>Lactobacillales</taxon>
        <taxon>Lactobacillaceae</taxon>
        <taxon>Amylolactobacillus</taxon>
    </lineage>
</organism>
<proteinExistence type="inferred from homology"/>
<evidence type="ECO:0000256" key="4">
    <source>
        <dbReference type="ARBA" id="ARBA00022807"/>
    </source>
</evidence>
<dbReference type="RefSeq" id="WP_056947108.1">
    <property type="nucleotide sequence ID" value="NZ_AZCV01000008.1"/>
</dbReference>
<dbReference type="InterPro" id="IPR038765">
    <property type="entry name" value="Papain-like_cys_pep_sf"/>
</dbReference>
<feature type="domain" description="NlpC/P60" evidence="6">
    <location>
        <begin position="264"/>
        <end position="383"/>
    </location>
</feature>
<evidence type="ECO:0000313" key="7">
    <source>
        <dbReference type="EMBL" id="KRK37029.1"/>
    </source>
</evidence>
<comment type="caution">
    <text evidence="7">The sequence shown here is derived from an EMBL/GenBank/DDBJ whole genome shotgun (WGS) entry which is preliminary data.</text>
</comment>
<accession>A0A0R1GSS9</accession>
<keyword evidence="4" id="KW-0788">Thiol protease</keyword>
<evidence type="ECO:0000313" key="8">
    <source>
        <dbReference type="Proteomes" id="UP000050909"/>
    </source>
</evidence>
<evidence type="ECO:0000259" key="6">
    <source>
        <dbReference type="PROSITE" id="PS51935"/>
    </source>
</evidence>
<keyword evidence="5" id="KW-0732">Signal</keyword>
<keyword evidence="3 7" id="KW-0378">Hydrolase</keyword>
<dbReference type="InterPro" id="IPR024968">
    <property type="entry name" value="SlpA_C_lactobacillus"/>
</dbReference>
<reference evidence="7 8" key="1">
    <citation type="journal article" date="2015" name="Genome Announc.">
        <title>Expanding the biotechnology potential of lactobacilli through comparative genomics of 213 strains and associated genera.</title>
        <authorList>
            <person name="Sun Z."/>
            <person name="Harris H.M."/>
            <person name="McCann A."/>
            <person name="Guo C."/>
            <person name="Argimon S."/>
            <person name="Zhang W."/>
            <person name="Yang X."/>
            <person name="Jeffery I.B."/>
            <person name="Cooney J.C."/>
            <person name="Kagawa T.F."/>
            <person name="Liu W."/>
            <person name="Song Y."/>
            <person name="Salvetti E."/>
            <person name="Wrobel A."/>
            <person name="Rasinkangas P."/>
            <person name="Parkhill J."/>
            <person name="Rea M.C."/>
            <person name="O'Sullivan O."/>
            <person name="Ritari J."/>
            <person name="Douillard F.P."/>
            <person name="Paul Ross R."/>
            <person name="Yang R."/>
            <person name="Briner A.E."/>
            <person name="Felis G.E."/>
            <person name="de Vos W.M."/>
            <person name="Barrangou R."/>
            <person name="Klaenhammer T.R."/>
            <person name="Caufield P.W."/>
            <person name="Cui Y."/>
            <person name="Zhang H."/>
            <person name="O'Toole P.W."/>
        </authorList>
    </citation>
    <scope>NUCLEOTIDE SEQUENCE [LARGE SCALE GENOMIC DNA]</scope>
    <source>
        <strain evidence="7 8">DSM 20534</strain>
    </source>
</reference>
<keyword evidence="8" id="KW-1185">Reference proteome</keyword>
<comment type="similarity">
    <text evidence="1">Belongs to the peptidase C40 family.</text>
</comment>
<dbReference type="PANTHER" id="PTHR47053:SF1">
    <property type="entry name" value="MUREIN DD-ENDOPEPTIDASE MEPH-RELATED"/>
    <property type="match status" value="1"/>
</dbReference>
<dbReference type="GO" id="GO:0006508">
    <property type="term" value="P:proteolysis"/>
    <property type="evidence" value="ECO:0007669"/>
    <property type="project" value="UniProtKB-KW"/>
</dbReference>
<dbReference type="EMBL" id="AZCV01000008">
    <property type="protein sequence ID" value="KRK37029.1"/>
    <property type="molecule type" value="Genomic_DNA"/>
</dbReference>
<evidence type="ECO:0000256" key="5">
    <source>
        <dbReference type="SAM" id="SignalP"/>
    </source>
</evidence>